<dbReference type="EMBL" id="CH473959">
    <property type="protein sequence ID" value="EDM15527.1"/>
    <property type="molecule type" value="Genomic_DNA"/>
</dbReference>
<evidence type="ECO:0000313" key="1">
    <source>
        <dbReference type="EMBL" id="EDM15527.1"/>
    </source>
</evidence>
<sequence length="27" mass="2972">MSNNACLNVTEKNNKVLVADLVKKVIL</sequence>
<evidence type="ECO:0000313" key="2">
    <source>
        <dbReference type="Proteomes" id="UP000234681"/>
    </source>
</evidence>
<organism evidence="1 2">
    <name type="scientific">Rattus norvegicus</name>
    <name type="common">Rat</name>
    <dbReference type="NCBI Taxonomy" id="10116"/>
    <lineage>
        <taxon>Eukaryota</taxon>
        <taxon>Metazoa</taxon>
        <taxon>Chordata</taxon>
        <taxon>Craniata</taxon>
        <taxon>Vertebrata</taxon>
        <taxon>Euteleostomi</taxon>
        <taxon>Mammalia</taxon>
        <taxon>Eutheria</taxon>
        <taxon>Euarchontoglires</taxon>
        <taxon>Glires</taxon>
        <taxon>Rodentia</taxon>
        <taxon>Myomorpha</taxon>
        <taxon>Muroidea</taxon>
        <taxon>Muridae</taxon>
        <taxon>Murinae</taxon>
        <taxon>Rattus</taxon>
    </lineage>
</organism>
<dbReference type="Proteomes" id="UP000234681">
    <property type="component" value="Chromosome 4"/>
</dbReference>
<proteinExistence type="predicted"/>
<gene>
    <name evidence="1" type="ORF">rCG_28367</name>
</gene>
<protein>
    <submittedName>
        <fullName evidence="1">RCG28367</fullName>
    </submittedName>
</protein>
<dbReference type="AlphaFoldDB" id="A6IF90"/>
<name>A6IF90_RAT</name>
<accession>A6IF90</accession>
<reference evidence="2" key="1">
    <citation type="submission" date="2005-09" db="EMBL/GenBank/DDBJ databases">
        <authorList>
            <person name="Mural R.J."/>
            <person name="Li P.W."/>
            <person name="Adams M.D."/>
            <person name="Amanatides P.G."/>
            <person name="Baden-Tillson H."/>
            <person name="Barnstead M."/>
            <person name="Chin S.H."/>
            <person name="Dew I."/>
            <person name="Evans C.A."/>
            <person name="Ferriera S."/>
            <person name="Flanigan M."/>
            <person name="Fosler C."/>
            <person name="Glodek A."/>
            <person name="Gu Z."/>
            <person name="Holt R.A."/>
            <person name="Jennings D."/>
            <person name="Kraft C.L."/>
            <person name="Lu F."/>
            <person name="Nguyen T."/>
            <person name="Nusskern D.R."/>
            <person name="Pfannkoch C.M."/>
            <person name="Sitter C."/>
            <person name="Sutton G.G."/>
            <person name="Venter J.C."/>
            <person name="Wang Z."/>
            <person name="Woodage T."/>
            <person name="Zheng X.H."/>
            <person name="Zhong F."/>
        </authorList>
    </citation>
    <scope>NUCLEOTIDE SEQUENCE [LARGE SCALE GENOMIC DNA]</scope>
    <source>
        <strain>BN</strain>
        <strain evidence="2">Sprague-Dawley</strain>
    </source>
</reference>